<comment type="caution">
    <text evidence="9">The sequence shown here is derived from an EMBL/GenBank/DDBJ whole genome shotgun (WGS) entry which is preliminary data.</text>
</comment>
<accession>A0A7X9P294</accession>
<dbReference type="GO" id="GO:0016791">
    <property type="term" value="F:phosphatase activity"/>
    <property type="evidence" value="ECO:0007669"/>
    <property type="project" value="TreeGrafter"/>
</dbReference>
<dbReference type="RefSeq" id="WP_169656537.1">
    <property type="nucleotide sequence ID" value="NZ_JABANE010000021.1"/>
</dbReference>
<keyword evidence="2 7" id="KW-0812">Transmembrane</keyword>
<dbReference type="PANTHER" id="PTHR43156:SF9">
    <property type="entry name" value="HAMP DOMAIN-CONTAINING PROTEIN"/>
    <property type="match status" value="1"/>
</dbReference>
<dbReference type="InterPro" id="IPR036457">
    <property type="entry name" value="PPM-type-like_dom_sf"/>
</dbReference>
<dbReference type="SMART" id="SM00331">
    <property type="entry name" value="PP2C_SIG"/>
    <property type="match status" value="1"/>
</dbReference>
<keyword evidence="4 7" id="KW-1133">Transmembrane helix</keyword>
<keyword evidence="6" id="KW-0175">Coiled coil</keyword>
<dbReference type="InterPro" id="IPR052016">
    <property type="entry name" value="Bact_Sigma-Reg"/>
</dbReference>
<dbReference type="InterPro" id="IPR029095">
    <property type="entry name" value="NarX-like_N"/>
</dbReference>
<evidence type="ECO:0000256" key="6">
    <source>
        <dbReference type="SAM" id="Coils"/>
    </source>
</evidence>
<dbReference type="PANTHER" id="PTHR43156">
    <property type="entry name" value="STAGE II SPORULATION PROTEIN E-RELATED"/>
    <property type="match status" value="1"/>
</dbReference>
<name>A0A7X9P294_9BACT</name>
<evidence type="ECO:0000256" key="2">
    <source>
        <dbReference type="ARBA" id="ARBA00022692"/>
    </source>
</evidence>
<organism evidence="9 10">
    <name type="scientific">Flammeovirga aprica JL-4</name>
    <dbReference type="NCBI Taxonomy" id="694437"/>
    <lineage>
        <taxon>Bacteria</taxon>
        <taxon>Pseudomonadati</taxon>
        <taxon>Bacteroidota</taxon>
        <taxon>Cytophagia</taxon>
        <taxon>Cytophagales</taxon>
        <taxon>Flammeovirgaceae</taxon>
        <taxon>Flammeovirga</taxon>
    </lineage>
</organism>
<evidence type="ECO:0000256" key="4">
    <source>
        <dbReference type="ARBA" id="ARBA00022989"/>
    </source>
</evidence>
<evidence type="ECO:0000256" key="1">
    <source>
        <dbReference type="ARBA" id="ARBA00004141"/>
    </source>
</evidence>
<evidence type="ECO:0000256" key="7">
    <source>
        <dbReference type="SAM" id="Phobius"/>
    </source>
</evidence>
<keyword evidence="5 7" id="KW-0472">Membrane</keyword>
<proteinExistence type="predicted"/>
<evidence type="ECO:0000313" key="10">
    <source>
        <dbReference type="Proteomes" id="UP000576082"/>
    </source>
</evidence>
<dbReference type="GO" id="GO:0016020">
    <property type="term" value="C:membrane"/>
    <property type="evidence" value="ECO:0007669"/>
    <property type="project" value="UniProtKB-SubCell"/>
</dbReference>
<evidence type="ECO:0000256" key="5">
    <source>
        <dbReference type="ARBA" id="ARBA00023136"/>
    </source>
</evidence>
<dbReference type="Pfam" id="PF13675">
    <property type="entry name" value="PilJ"/>
    <property type="match status" value="1"/>
</dbReference>
<evidence type="ECO:0000259" key="8">
    <source>
        <dbReference type="SMART" id="SM00331"/>
    </source>
</evidence>
<dbReference type="AlphaFoldDB" id="A0A7X9P294"/>
<dbReference type="Pfam" id="PF07228">
    <property type="entry name" value="SpoIIE"/>
    <property type="match status" value="1"/>
</dbReference>
<dbReference type="InterPro" id="IPR001932">
    <property type="entry name" value="PPM-type_phosphatase-like_dom"/>
</dbReference>
<keyword evidence="10" id="KW-1185">Reference proteome</keyword>
<dbReference type="EMBL" id="JABANE010000021">
    <property type="protein sequence ID" value="NME68226.1"/>
    <property type="molecule type" value="Genomic_DNA"/>
</dbReference>
<protein>
    <submittedName>
        <fullName evidence="9">SpoIIE family protein phosphatase</fullName>
    </submittedName>
</protein>
<feature type="coiled-coil region" evidence="6">
    <location>
        <begin position="226"/>
        <end position="282"/>
    </location>
</feature>
<evidence type="ECO:0000313" key="9">
    <source>
        <dbReference type="EMBL" id="NME68226.1"/>
    </source>
</evidence>
<keyword evidence="3" id="KW-0378">Hydrolase</keyword>
<sequence length="553" mass="63389">MNKYLLKNPKKRFTASYVIALSIIALLSIASQIVIRSVLNKQEKDARVINISGRQRMLSQKISKLALQLDRAEDPGEFGTIKKEFATIIDLWSSSHYGLRDRLPEMELQGENSETIQQMFEGISQNFDQMFEASQKILKSSNSYEIDVQVSQILRNEGSFLKQMNTITFQYDHESTARIQQVKLIEMILLGITLLSIFLEAFFIFRPAVIAVDRYLRETINRGLALREAHDNLLASEEKKESVQKELYEQLEKNHELQVNINRDLELKINERTREIQEKNEEILAQSTELKSQNDLLATANQKVTDSITYATKLQYSILGYRQNILESFKDGFILNKPKDIISGDFYWYYQTEDLRFLIVADCTGHGVSAAFMTIIGNLLLNDIIVNQQIKSPNDILSLLDMELYSLMNLRNSQKVYDGMDLGLVVINEHQRIIEFSGAKRPVYFVGADNKINKIAGSKSTIGYSSKNIKKSFQTETINYQGGDRLYLSSDGFQDQFGGNTNSKFMQNRLIESLNRTMNYPMEKQKKVLEGVFDKWKGNNAQTDDVLIVGVEL</sequence>
<gene>
    <name evidence="9" type="ORF">HHU12_09670</name>
</gene>
<feature type="domain" description="PPM-type phosphatase" evidence="8">
    <location>
        <begin position="329"/>
        <end position="553"/>
    </location>
</feature>
<dbReference type="Gene3D" id="3.60.40.10">
    <property type="entry name" value="PPM-type phosphatase domain"/>
    <property type="match status" value="1"/>
</dbReference>
<dbReference type="Proteomes" id="UP000576082">
    <property type="component" value="Unassembled WGS sequence"/>
</dbReference>
<feature type="transmembrane region" description="Helical" evidence="7">
    <location>
        <begin position="15"/>
        <end position="35"/>
    </location>
</feature>
<reference evidence="9 10" key="1">
    <citation type="submission" date="2020-04" db="EMBL/GenBank/DDBJ databases">
        <title>Flammeovirga sp. SR4, a novel species isolated from seawater.</title>
        <authorList>
            <person name="Wang X."/>
        </authorList>
    </citation>
    <scope>NUCLEOTIDE SEQUENCE [LARGE SCALE GENOMIC DNA]</scope>
    <source>
        <strain evidence="9 10">ATCC 23126</strain>
    </source>
</reference>
<feature type="transmembrane region" description="Helical" evidence="7">
    <location>
        <begin position="184"/>
        <end position="205"/>
    </location>
</feature>
<evidence type="ECO:0000256" key="3">
    <source>
        <dbReference type="ARBA" id="ARBA00022801"/>
    </source>
</evidence>
<comment type="subcellular location">
    <subcellularLocation>
        <location evidence="1">Membrane</location>
        <topology evidence="1">Multi-pass membrane protein</topology>
    </subcellularLocation>
</comment>